<name>A0A194SBG5_RHOGW</name>
<dbReference type="AlphaFoldDB" id="A0A194SBG5"/>
<organism evidence="2 3">
    <name type="scientific">Rhodotorula graminis (strain WP1)</name>
    <dbReference type="NCBI Taxonomy" id="578459"/>
    <lineage>
        <taxon>Eukaryota</taxon>
        <taxon>Fungi</taxon>
        <taxon>Dikarya</taxon>
        <taxon>Basidiomycota</taxon>
        <taxon>Pucciniomycotina</taxon>
        <taxon>Microbotryomycetes</taxon>
        <taxon>Sporidiobolales</taxon>
        <taxon>Sporidiobolaceae</taxon>
        <taxon>Rhodotorula</taxon>
    </lineage>
</organism>
<dbReference type="RefSeq" id="XP_018274117.1">
    <property type="nucleotide sequence ID" value="XM_018415390.1"/>
</dbReference>
<proteinExistence type="predicted"/>
<feature type="region of interest" description="Disordered" evidence="1">
    <location>
        <begin position="234"/>
        <end position="259"/>
    </location>
</feature>
<reference evidence="2 3" key="1">
    <citation type="journal article" date="2015" name="Front. Microbiol.">
        <title>Genome sequence of the plant growth promoting endophytic yeast Rhodotorula graminis WP1.</title>
        <authorList>
            <person name="Firrincieli A."/>
            <person name="Otillar R."/>
            <person name="Salamov A."/>
            <person name="Schmutz J."/>
            <person name="Khan Z."/>
            <person name="Redman R.S."/>
            <person name="Fleck N.D."/>
            <person name="Lindquist E."/>
            <person name="Grigoriev I.V."/>
            <person name="Doty S.L."/>
        </authorList>
    </citation>
    <scope>NUCLEOTIDE SEQUENCE [LARGE SCALE GENOMIC DNA]</scope>
    <source>
        <strain evidence="2 3">WP1</strain>
    </source>
</reference>
<feature type="compositionally biased region" description="Basic and acidic residues" evidence="1">
    <location>
        <begin position="71"/>
        <end position="81"/>
    </location>
</feature>
<keyword evidence="3" id="KW-1185">Reference proteome</keyword>
<dbReference type="Proteomes" id="UP000053890">
    <property type="component" value="Unassembled WGS sequence"/>
</dbReference>
<evidence type="ECO:0000256" key="1">
    <source>
        <dbReference type="SAM" id="MobiDB-lite"/>
    </source>
</evidence>
<dbReference type="GeneID" id="28975838"/>
<dbReference type="EMBL" id="KQ474073">
    <property type="protein sequence ID" value="KPV78068.1"/>
    <property type="molecule type" value="Genomic_DNA"/>
</dbReference>
<feature type="non-terminal residue" evidence="2">
    <location>
        <position position="383"/>
    </location>
</feature>
<feature type="region of interest" description="Disordered" evidence="1">
    <location>
        <begin position="25"/>
        <end position="86"/>
    </location>
</feature>
<evidence type="ECO:0000313" key="2">
    <source>
        <dbReference type="EMBL" id="KPV78068.1"/>
    </source>
</evidence>
<feature type="compositionally biased region" description="Basic and acidic residues" evidence="1">
    <location>
        <begin position="25"/>
        <end position="45"/>
    </location>
</feature>
<protein>
    <recommendedName>
        <fullName evidence="4">DDT domain-containing protein</fullName>
    </recommendedName>
</protein>
<accession>A0A194SBG5</accession>
<evidence type="ECO:0008006" key="4">
    <source>
        <dbReference type="Google" id="ProtNLM"/>
    </source>
</evidence>
<evidence type="ECO:0000313" key="3">
    <source>
        <dbReference type="Proteomes" id="UP000053890"/>
    </source>
</evidence>
<gene>
    <name evidence="2" type="ORF">RHOBADRAFT_50582</name>
</gene>
<sequence>MSYVRTEPWRQDVLTLKAVLKQKAYEERAHKQLVKGERRLERGQEEGQLSAPPSEGGEDDELEGYGSDSSGDTRRSHRIAELDEEREAEERRRTDRLIWQALKAERARVKAARVEHDRKLRKRTRRRRKTVAERVAADEEKQDPLAAWILDPDHPARVDFFATWVKSAILDEIRIDDLTEAFFITLDALDEDEKAHLGETADWNARAQVGLDPFLLAALLEHLAQHLSQQRAAALLPPPPNPLDSTVPGSSPLSSLHDGESSFAHPPILNAVLSLSACGLINNGEPWRQLLERYDDEWYDDDGPTEQHEHYKYELRAQLLPGFVKILDDVLRWCGGPLKRLLHYRKTSRYPTKKVAISKEYLAFGTKRPRRRQHPRRRRRRLR</sequence>